<dbReference type="PANTHER" id="PTHR28570">
    <property type="entry name" value="ASPARTYL AMINOPEPTIDASE"/>
    <property type="match status" value="1"/>
</dbReference>
<dbReference type="PRINTS" id="PR00932">
    <property type="entry name" value="AMINO1PTASE"/>
</dbReference>
<keyword evidence="13" id="KW-1185">Reference proteome</keyword>
<evidence type="ECO:0000256" key="1">
    <source>
        <dbReference type="ARBA" id="ARBA00001335"/>
    </source>
</evidence>
<proteinExistence type="inferred from homology"/>
<evidence type="ECO:0000256" key="10">
    <source>
        <dbReference type="ARBA" id="ARBA00023049"/>
    </source>
</evidence>
<keyword evidence="7 11" id="KW-0479">Metal-binding</keyword>
<evidence type="ECO:0000256" key="2">
    <source>
        <dbReference type="ARBA" id="ARBA00001947"/>
    </source>
</evidence>
<evidence type="ECO:0000256" key="9">
    <source>
        <dbReference type="ARBA" id="ARBA00022833"/>
    </source>
</evidence>
<keyword evidence="9 11" id="KW-0862">Zinc</keyword>
<dbReference type="Proteomes" id="UP000291116">
    <property type="component" value="Unassembled WGS sequence"/>
</dbReference>
<dbReference type="EMBL" id="CAACVS010000181">
    <property type="protein sequence ID" value="VEU38660.1"/>
    <property type="molecule type" value="Genomic_DNA"/>
</dbReference>
<evidence type="ECO:0000256" key="6">
    <source>
        <dbReference type="ARBA" id="ARBA00022670"/>
    </source>
</evidence>
<dbReference type="CDD" id="cd05658">
    <property type="entry name" value="M18_DAP"/>
    <property type="match status" value="1"/>
</dbReference>
<name>A0A448Z9H6_9STRA</name>
<dbReference type="GO" id="GO:0008237">
    <property type="term" value="F:metallopeptidase activity"/>
    <property type="evidence" value="ECO:0007669"/>
    <property type="project" value="UniProtKB-KW"/>
</dbReference>
<dbReference type="SUPFAM" id="SSF53187">
    <property type="entry name" value="Zn-dependent exopeptidases"/>
    <property type="match status" value="1"/>
</dbReference>
<sequence length="513" mass="55335">MSSSNPYAKYASLAEKACEFLTASPDPFYVVHNCVAKLEANGYTKLNGSRPFTGQLVPGGKYYYVVDLTTLVAFCVGPKLDVEKEPFGFHIVAGHTDSPNLRIKPRSKRSASGCTQLAVETYGGGLWHTWFDRDLSVCGRVLLQEPQAVSESGRSIVNTKQRLVNLEDPIARISTLAIHLQSAEERKGFSVNKENHTAPIIATKNTGEEKIGSQSNKQAGKVLEQEASDQINALSKWQESQEPLLLKAIADKLETTVESIVDFDLSLYDTQGAALGGISKEFLYSARLDNLATVFAGLEGLVSFTSPSTDEGIEALNNSSDVSVAVFFDHEEVGSTSAQGAGSPVMQGAIQRISAALYGGASPSPDVHQACINKSFVLSIDQAHAIHPNYSAKHESNHAPTLNGGLVIKTNSNQRYATSGISGFVVRELGRIADIPIDEFVVRNDCGCGSTIGPTISARTGIRVVDAGMPQLSMHSCREVMGIADLSHGIDLFRVFYQKFRQLDGSICREVTK</sequence>
<comment type="catalytic activity">
    <reaction evidence="1">
        <text>Release of an N-terminal aspartate or glutamate from a peptide, with a preference for aspartate.</text>
        <dbReference type="EC" id="3.4.11.21"/>
    </reaction>
</comment>
<evidence type="ECO:0000256" key="5">
    <source>
        <dbReference type="ARBA" id="ARBA00022438"/>
    </source>
</evidence>
<keyword evidence="8 11" id="KW-0378">Hydrolase</keyword>
<keyword evidence="10 11" id="KW-0482">Metalloprotease</keyword>
<dbReference type="GO" id="GO:0008270">
    <property type="term" value="F:zinc ion binding"/>
    <property type="evidence" value="ECO:0007669"/>
    <property type="project" value="InterPro"/>
</dbReference>
<keyword evidence="5 11" id="KW-0031">Aminopeptidase</keyword>
<evidence type="ECO:0000313" key="12">
    <source>
        <dbReference type="EMBL" id="VEU38660.1"/>
    </source>
</evidence>
<organism evidence="12 13">
    <name type="scientific">Pseudo-nitzschia multistriata</name>
    <dbReference type="NCBI Taxonomy" id="183589"/>
    <lineage>
        <taxon>Eukaryota</taxon>
        <taxon>Sar</taxon>
        <taxon>Stramenopiles</taxon>
        <taxon>Ochrophyta</taxon>
        <taxon>Bacillariophyta</taxon>
        <taxon>Bacillariophyceae</taxon>
        <taxon>Bacillariophycidae</taxon>
        <taxon>Bacillariales</taxon>
        <taxon>Bacillariaceae</taxon>
        <taxon>Pseudo-nitzschia</taxon>
    </lineage>
</organism>
<dbReference type="InterPro" id="IPR023358">
    <property type="entry name" value="Peptidase_M18_dom2"/>
</dbReference>
<dbReference type="GO" id="GO:0005737">
    <property type="term" value="C:cytoplasm"/>
    <property type="evidence" value="ECO:0007669"/>
    <property type="project" value="UniProtKB-ARBA"/>
</dbReference>
<dbReference type="OrthoDB" id="9880441at2759"/>
<evidence type="ECO:0000256" key="8">
    <source>
        <dbReference type="ARBA" id="ARBA00022801"/>
    </source>
</evidence>
<evidence type="ECO:0000256" key="4">
    <source>
        <dbReference type="ARBA" id="ARBA00011965"/>
    </source>
</evidence>
<evidence type="ECO:0000256" key="11">
    <source>
        <dbReference type="RuleBase" id="RU004386"/>
    </source>
</evidence>
<protein>
    <recommendedName>
        <fullName evidence="4">aspartyl aminopeptidase</fullName>
        <ecNumber evidence="4">3.4.11.21</ecNumber>
    </recommendedName>
</protein>
<evidence type="ECO:0000256" key="7">
    <source>
        <dbReference type="ARBA" id="ARBA00022723"/>
    </source>
</evidence>
<keyword evidence="6 11" id="KW-0645">Protease</keyword>
<reference evidence="12 13" key="1">
    <citation type="submission" date="2019-01" db="EMBL/GenBank/DDBJ databases">
        <authorList>
            <person name="Ferrante I. M."/>
        </authorList>
    </citation>
    <scope>NUCLEOTIDE SEQUENCE [LARGE SCALE GENOMIC DNA]</scope>
    <source>
        <strain evidence="12 13">B856</strain>
    </source>
</reference>
<dbReference type="EC" id="3.4.11.21" evidence="4"/>
<comment type="cofactor">
    <cofactor evidence="2">
        <name>Zn(2+)</name>
        <dbReference type="ChEBI" id="CHEBI:29105"/>
    </cofactor>
</comment>
<dbReference type="NCBIfam" id="NF002759">
    <property type="entry name" value="PRK02813.1"/>
    <property type="match status" value="1"/>
</dbReference>
<dbReference type="GO" id="GO:0004177">
    <property type="term" value="F:aminopeptidase activity"/>
    <property type="evidence" value="ECO:0007669"/>
    <property type="project" value="UniProtKB-KW"/>
</dbReference>
<accession>A0A448Z9H6</accession>
<dbReference type="InterPro" id="IPR001948">
    <property type="entry name" value="Peptidase_M18"/>
</dbReference>
<dbReference type="AlphaFoldDB" id="A0A448Z9H6"/>
<comment type="similarity">
    <text evidence="3 11">Belongs to the peptidase M18 family.</text>
</comment>
<dbReference type="GO" id="GO:0006508">
    <property type="term" value="P:proteolysis"/>
    <property type="evidence" value="ECO:0007669"/>
    <property type="project" value="UniProtKB-KW"/>
</dbReference>
<dbReference type="SUPFAM" id="SSF101821">
    <property type="entry name" value="Aminopeptidase/glucanase lid domain"/>
    <property type="match status" value="1"/>
</dbReference>
<dbReference type="Gene3D" id="3.40.630.10">
    <property type="entry name" value="Zn peptidases"/>
    <property type="match status" value="1"/>
</dbReference>
<dbReference type="FunFam" id="2.30.250.10:FF:000001">
    <property type="entry name" value="Aspartyl aminopeptidase 1"/>
    <property type="match status" value="1"/>
</dbReference>
<dbReference type="Gene3D" id="2.30.250.10">
    <property type="entry name" value="Aminopeptidase i, Domain 2"/>
    <property type="match status" value="1"/>
</dbReference>
<evidence type="ECO:0000313" key="13">
    <source>
        <dbReference type="Proteomes" id="UP000291116"/>
    </source>
</evidence>
<dbReference type="PANTHER" id="PTHR28570:SF3">
    <property type="entry name" value="ASPARTYL AMINOPEPTIDASE"/>
    <property type="match status" value="1"/>
</dbReference>
<gene>
    <name evidence="12" type="ORF">PSNMU_V1.4_AUG-EV-PASAV3_0055000</name>
</gene>
<evidence type="ECO:0000256" key="3">
    <source>
        <dbReference type="ARBA" id="ARBA00008290"/>
    </source>
</evidence>
<dbReference type="Pfam" id="PF02127">
    <property type="entry name" value="Peptidase_M18"/>
    <property type="match status" value="1"/>
</dbReference>